<feature type="transmembrane region" description="Helical" evidence="1">
    <location>
        <begin position="170"/>
        <end position="189"/>
    </location>
</feature>
<feature type="transmembrane region" description="Helical" evidence="1">
    <location>
        <begin position="106"/>
        <end position="125"/>
    </location>
</feature>
<dbReference type="InterPro" id="IPR014194">
    <property type="entry name" value="Spore_III_AE"/>
</dbReference>
<dbReference type="Pfam" id="PF09546">
    <property type="entry name" value="Spore_III_AE"/>
    <property type="match status" value="1"/>
</dbReference>
<comment type="caution">
    <text evidence="2">The sequence shown here is derived from an EMBL/GenBank/DDBJ whole genome shotgun (WGS) entry which is preliminary data.</text>
</comment>
<feature type="transmembrane region" description="Helical" evidence="1">
    <location>
        <begin position="317"/>
        <end position="345"/>
    </location>
</feature>
<evidence type="ECO:0000313" key="3">
    <source>
        <dbReference type="Proteomes" id="UP000294567"/>
    </source>
</evidence>
<dbReference type="AlphaFoldDB" id="A0A4R3KYU0"/>
<dbReference type="OrthoDB" id="1706761at2"/>
<name>A0A4R3KYU0_9FIRM</name>
<dbReference type="EMBL" id="SMAE01000002">
    <property type="protein sequence ID" value="TCS91340.1"/>
    <property type="molecule type" value="Genomic_DNA"/>
</dbReference>
<keyword evidence="3" id="KW-1185">Reference proteome</keyword>
<keyword evidence="1" id="KW-0812">Transmembrane</keyword>
<accession>A0A4R3KYU0</accession>
<feature type="transmembrane region" description="Helical" evidence="1">
    <location>
        <begin position="242"/>
        <end position="267"/>
    </location>
</feature>
<protein>
    <submittedName>
        <fullName evidence="2">Stage III sporulation protein AE</fullName>
    </submittedName>
</protein>
<evidence type="ECO:0000256" key="1">
    <source>
        <dbReference type="SAM" id="Phobius"/>
    </source>
</evidence>
<keyword evidence="1" id="KW-0472">Membrane</keyword>
<reference evidence="2 3" key="1">
    <citation type="submission" date="2019-03" db="EMBL/GenBank/DDBJ databases">
        <title>Genomic Encyclopedia of Type Strains, Phase IV (KMG-IV): sequencing the most valuable type-strain genomes for metagenomic binning, comparative biology and taxonomic classification.</title>
        <authorList>
            <person name="Goeker M."/>
        </authorList>
    </citation>
    <scope>NUCLEOTIDE SEQUENCE [LARGE SCALE GENOMIC DNA]</scope>
    <source>
        <strain evidence="2 3">DSM 26752</strain>
    </source>
</reference>
<dbReference type="Proteomes" id="UP000294567">
    <property type="component" value="Unassembled WGS sequence"/>
</dbReference>
<keyword evidence="1" id="KW-1133">Transmembrane helix</keyword>
<organism evidence="2 3">
    <name type="scientific">Keratinibaculum paraultunense</name>
    <dbReference type="NCBI Taxonomy" id="1278232"/>
    <lineage>
        <taxon>Bacteria</taxon>
        <taxon>Bacillati</taxon>
        <taxon>Bacillota</taxon>
        <taxon>Tissierellia</taxon>
        <taxon>Tissierellales</taxon>
        <taxon>Tepidimicrobiaceae</taxon>
        <taxon>Keratinibaculum</taxon>
    </lineage>
</organism>
<feature type="transmembrane region" description="Helical" evidence="1">
    <location>
        <begin position="210"/>
        <end position="230"/>
    </location>
</feature>
<dbReference type="NCBIfam" id="TIGR02829">
    <property type="entry name" value="spore_III_AE"/>
    <property type="match status" value="1"/>
</dbReference>
<evidence type="ECO:0000313" key="2">
    <source>
        <dbReference type="EMBL" id="TCS91340.1"/>
    </source>
</evidence>
<dbReference type="RefSeq" id="WP_132026120.1">
    <property type="nucleotide sequence ID" value="NZ_CP068564.1"/>
</dbReference>
<proteinExistence type="predicted"/>
<feature type="transmembrane region" description="Helical" evidence="1">
    <location>
        <begin position="137"/>
        <end position="158"/>
    </location>
</feature>
<sequence length="396" mass="44157">MLKNIWIIIKILLVLSILFLFFYPCRLAWAEDNMEDVFIREQLDNLNIRELELVLEDIVKSTGSYYPKINIKNSVLSILKGDNPLNIKTLTISIGKIFFSEVIDNIILIFQIMIIVIACSMLTNLQSNFERDTVSYLAHYICYIILAMLIINSFTISLDLGKKVVEQMVNFMQIILPILLTLLTAASGASSKLLFHPMLIGSINVISSMVKELIFPLILFSFIIGIISNVSQKVQFTKLSELIRQIIIVLISIFLTIFIGIITVYGIGTKVDGITIRTAKYAVDNFIPIIGKFLSDAVETVIGCSVILKNGIGTVGLIALFLICIIPGIKIMVLMFVYKFIGAIIEPIANDNIVNLFMEVGKALLLVLIGILSVAIMFFITITIIVDAGNTALMFR</sequence>
<feature type="transmembrane region" description="Helical" evidence="1">
    <location>
        <begin position="365"/>
        <end position="386"/>
    </location>
</feature>
<gene>
    <name evidence="2" type="ORF">EDD65_102275</name>
</gene>